<dbReference type="GO" id="GO:0050918">
    <property type="term" value="P:positive chemotaxis"/>
    <property type="evidence" value="ECO:0007669"/>
    <property type="project" value="TreeGrafter"/>
</dbReference>
<dbReference type="Gene3D" id="3.40.1550.10">
    <property type="entry name" value="CheC-like"/>
    <property type="match status" value="1"/>
</dbReference>
<dbReference type="PANTHER" id="PTHR30034:SF3">
    <property type="entry name" value="FLAGELLAR MOTOR SWITCH PROTEIN FLIM"/>
    <property type="match status" value="1"/>
</dbReference>
<dbReference type="AlphaFoldDB" id="A0A227J1D3"/>
<dbReference type="PANTHER" id="PTHR30034">
    <property type="entry name" value="FLAGELLAR MOTOR SWITCH PROTEIN FLIM"/>
    <property type="match status" value="1"/>
</dbReference>
<keyword evidence="2" id="KW-0966">Cell projection</keyword>
<dbReference type="GO" id="GO:0071978">
    <property type="term" value="P:bacterial-type flagellum-dependent swarming motility"/>
    <property type="evidence" value="ECO:0007669"/>
    <property type="project" value="TreeGrafter"/>
</dbReference>
<evidence type="ECO:0000313" key="2">
    <source>
        <dbReference type="EMBL" id="OXE28688.1"/>
    </source>
</evidence>
<reference evidence="2 3" key="1">
    <citation type="journal article" date="2017" name="Appl. Environ. Microbiol.">
        <title>Parallel evolution of two clades of a major Atlantic endemic Vibrio parahaemolyticus pathogen lineage by independent acquisition of related pathogenicity islands.</title>
        <authorList>
            <person name="Xu F."/>
            <person name="Gonzalez-Escalona N."/>
            <person name="Drees K.P."/>
            <person name="Sebra R.P."/>
            <person name="Cooper V.S."/>
            <person name="Jones S.H."/>
            <person name="Whistler C.A."/>
        </authorList>
    </citation>
    <scope>NUCLEOTIDE SEQUENCE [LARGE SCALE GENOMIC DNA]</scope>
    <source>
        <strain evidence="2 3">MAVP-3</strain>
    </source>
</reference>
<dbReference type="EMBL" id="NIXT01004075">
    <property type="protein sequence ID" value="OXE28688.1"/>
    <property type="molecule type" value="Genomic_DNA"/>
</dbReference>
<protein>
    <submittedName>
        <fullName evidence="2">Flagellar motor switch protein FliM</fullName>
    </submittedName>
</protein>
<feature type="non-terminal residue" evidence="2">
    <location>
        <position position="95"/>
    </location>
</feature>
<sequence>IDALLHGVDDVDDIDEPLDNDTEGAVSFDFSSQDRIVRGRMPTLELINERFARHMRISLFNMLRKTAEVSINGVQMMKFGEYQNTLYVPTSLNMV</sequence>
<dbReference type="GO" id="GO:0009425">
    <property type="term" value="C:bacterial-type flagellum basal body"/>
    <property type="evidence" value="ECO:0007669"/>
    <property type="project" value="InterPro"/>
</dbReference>
<keyword evidence="1" id="KW-0145">Chemotaxis</keyword>
<comment type="caution">
    <text evidence="2">The sequence shown here is derived from an EMBL/GenBank/DDBJ whole genome shotgun (WGS) entry which is preliminary data.</text>
</comment>
<evidence type="ECO:0000313" key="3">
    <source>
        <dbReference type="Proteomes" id="UP000214596"/>
    </source>
</evidence>
<name>A0A227J1D3_VIBPH</name>
<feature type="non-terminal residue" evidence="2">
    <location>
        <position position="1"/>
    </location>
</feature>
<evidence type="ECO:0000256" key="1">
    <source>
        <dbReference type="ARBA" id="ARBA00022500"/>
    </source>
</evidence>
<dbReference type="InterPro" id="IPR028976">
    <property type="entry name" value="CheC-like_sf"/>
</dbReference>
<organism evidence="2 3">
    <name type="scientific">Vibrio parahaemolyticus</name>
    <dbReference type="NCBI Taxonomy" id="670"/>
    <lineage>
        <taxon>Bacteria</taxon>
        <taxon>Pseudomonadati</taxon>
        <taxon>Pseudomonadota</taxon>
        <taxon>Gammaproteobacteria</taxon>
        <taxon>Vibrionales</taxon>
        <taxon>Vibrionaceae</taxon>
        <taxon>Vibrio</taxon>
    </lineage>
</organism>
<gene>
    <name evidence="2" type="ORF">CA163_32570</name>
</gene>
<dbReference type="Pfam" id="PF02154">
    <property type="entry name" value="FliM"/>
    <property type="match status" value="1"/>
</dbReference>
<dbReference type="GO" id="GO:0003774">
    <property type="term" value="F:cytoskeletal motor activity"/>
    <property type="evidence" value="ECO:0007669"/>
    <property type="project" value="InterPro"/>
</dbReference>
<accession>A0A227J1D3</accession>
<proteinExistence type="predicted"/>
<keyword evidence="2" id="KW-0282">Flagellum</keyword>
<dbReference type="Proteomes" id="UP000214596">
    <property type="component" value="Unassembled WGS sequence"/>
</dbReference>
<keyword evidence="2" id="KW-0969">Cilium</keyword>
<dbReference type="InterPro" id="IPR001689">
    <property type="entry name" value="Flag_FliM"/>
</dbReference>